<keyword evidence="6" id="KW-0547">Nucleotide-binding</keyword>
<keyword evidence="10" id="KW-0902">Two-component regulatory system</keyword>
<keyword evidence="8" id="KW-0067">ATP-binding</keyword>
<evidence type="ECO:0000313" key="15">
    <source>
        <dbReference type="Proteomes" id="UP000518605"/>
    </source>
</evidence>
<feature type="domain" description="HAMP" evidence="13">
    <location>
        <begin position="322"/>
        <end position="374"/>
    </location>
</feature>
<name>A0A7W5GB66_9BACL</name>
<keyword evidence="5 12" id="KW-0812">Transmembrane</keyword>
<evidence type="ECO:0000256" key="4">
    <source>
        <dbReference type="ARBA" id="ARBA00022679"/>
    </source>
</evidence>
<keyword evidence="4 14" id="KW-0808">Transferase</keyword>
<gene>
    <name evidence="14" type="ORF">FHS16_002709</name>
</gene>
<accession>A0A7W5GB66</accession>
<evidence type="ECO:0000259" key="13">
    <source>
        <dbReference type="PROSITE" id="PS50885"/>
    </source>
</evidence>
<dbReference type="Gene3D" id="3.30.565.10">
    <property type="entry name" value="Histidine kinase-like ATPase, C-terminal domain"/>
    <property type="match status" value="1"/>
</dbReference>
<dbReference type="InterPro" id="IPR050640">
    <property type="entry name" value="Bact_2-comp_sensor_kinase"/>
</dbReference>
<dbReference type="GO" id="GO:0005524">
    <property type="term" value="F:ATP binding"/>
    <property type="evidence" value="ECO:0007669"/>
    <property type="project" value="UniProtKB-KW"/>
</dbReference>
<dbReference type="InterPro" id="IPR010559">
    <property type="entry name" value="Sig_transdc_His_kin_internal"/>
</dbReference>
<dbReference type="CDD" id="cd06225">
    <property type="entry name" value="HAMP"/>
    <property type="match status" value="1"/>
</dbReference>
<comment type="subcellular location">
    <subcellularLocation>
        <location evidence="1">Cell membrane</location>
        <topology evidence="1">Multi-pass membrane protein</topology>
    </subcellularLocation>
</comment>
<evidence type="ECO:0000256" key="6">
    <source>
        <dbReference type="ARBA" id="ARBA00022741"/>
    </source>
</evidence>
<dbReference type="PANTHER" id="PTHR34220">
    <property type="entry name" value="SENSOR HISTIDINE KINASE YPDA"/>
    <property type="match status" value="1"/>
</dbReference>
<dbReference type="AlphaFoldDB" id="A0A7W5GB66"/>
<protein>
    <submittedName>
        <fullName evidence="14">Two-component system sensor histidine kinase YesM</fullName>
        <ecNumber evidence="14">2.7.13.3</ecNumber>
    </submittedName>
</protein>
<proteinExistence type="predicted"/>
<dbReference type="Proteomes" id="UP000518605">
    <property type="component" value="Unassembled WGS sequence"/>
</dbReference>
<evidence type="ECO:0000256" key="12">
    <source>
        <dbReference type="SAM" id="Phobius"/>
    </source>
</evidence>
<evidence type="ECO:0000256" key="11">
    <source>
        <dbReference type="ARBA" id="ARBA00023136"/>
    </source>
</evidence>
<evidence type="ECO:0000256" key="5">
    <source>
        <dbReference type="ARBA" id="ARBA00022692"/>
    </source>
</evidence>
<dbReference type="InterPro" id="IPR036890">
    <property type="entry name" value="HATPase_C_sf"/>
</dbReference>
<dbReference type="PROSITE" id="PS50885">
    <property type="entry name" value="HAMP"/>
    <property type="match status" value="1"/>
</dbReference>
<keyword evidence="7 14" id="KW-0418">Kinase</keyword>
<organism evidence="14 15">
    <name type="scientific">Paenibacillus endophyticus</name>
    <dbReference type="NCBI Taxonomy" id="1294268"/>
    <lineage>
        <taxon>Bacteria</taxon>
        <taxon>Bacillati</taxon>
        <taxon>Bacillota</taxon>
        <taxon>Bacilli</taxon>
        <taxon>Bacillales</taxon>
        <taxon>Paenibacillaceae</taxon>
        <taxon>Paenibacillus</taxon>
    </lineage>
</organism>
<dbReference type="InterPro" id="IPR003660">
    <property type="entry name" value="HAMP_dom"/>
</dbReference>
<dbReference type="Gene3D" id="6.10.340.10">
    <property type="match status" value="1"/>
</dbReference>
<dbReference type="Pfam" id="PF06580">
    <property type="entry name" value="His_kinase"/>
    <property type="match status" value="1"/>
</dbReference>
<keyword evidence="3" id="KW-0597">Phosphoprotein</keyword>
<dbReference type="SMART" id="SM00304">
    <property type="entry name" value="HAMP"/>
    <property type="match status" value="1"/>
</dbReference>
<dbReference type="EC" id="2.7.13.3" evidence="14"/>
<evidence type="ECO:0000256" key="3">
    <source>
        <dbReference type="ARBA" id="ARBA00022553"/>
    </source>
</evidence>
<dbReference type="Gene3D" id="3.30.450.20">
    <property type="entry name" value="PAS domain"/>
    <property type="match status" value="1"/>
</dbReference>
<feature type="transmembrane region" description="Helical" evidence="12">
    <location>
        <begin position="12"/>
        <end position="32"/>
    </location>
</feature>
<reference evidence="14 15" key="1">
    <citation type="submission" date="2020-08" db="EMBL/GenBank/DDBJ databases">
        <title>Genomic Encyclopedia of Type Strains, Phase III (KMG-III): the genomes of soil and plant-associated and newly described type strains.</title>
        <authorList>
            <person name="Whitman W."/>
        </authorList>
    </citation>
    <scope>NUCLEOTIDE SEQUENCE [LARGE SCALE GENOMIC DNA]</scope>
    <source>
        <strain evidence="14 15">CECT 8234</strain>
    </source>
</reference>
<dbReference type="RefSeq" id="WP_183562800.1">
    <property type="nucleotide sequence ID" value="NZ_CBCSLB010000006.1"/>
</dbReference>
<keyword evidence="2" id="KW-1003">Cell membrane</keyword>
<feature type="transmembrane region" description="Helical" evidence="12">
    <location>
        <begin position="299"/>
        <end position="325"/>
    </location>
</feature>
<sequence length="641" mass="71692">MRFNSIRTKLIVFMLFATIVPIVTTMIVTYSYTSHSMKERALEDTQNLLYQGQRNVTAVLEELNLGSLNVYSDPELYRQLQTGLADFQTDSSVFAAMSYMKSSVPDVHQVYLYASLGQRATIVTNVAGAKRANEVEPFSELVSYVGSGKSAAAMQPTHMSHTYGFSSLQPQQPSEKVFTLHRRIERVPSNEELGFVSMDVKLSLLTDIVGQLYDRGEEDLYVVDQNGYFIFADDDALLGKPVEASWYEGSLASGENNSGHFEKEGALFVYDRVQTAIADWVIVKRIPTSYLIREANQAVAINLLVLALSLIVIVTATIIVSLRITAPVKQLVRYMNQVQAGNLQVPIRYAGNDEIGLVLVRFRSMMDTINNLILREYKLELANKTNQLRALQAQINPHFLNNTIQIIGTLALELGVPRIYALLSALARMMRYSMDNEAKTITLRDELAHLKAYVELQKERYENRFSFQVDVDDALLDAEMPKMLLQPVIENYFKHGMDKAAEDGLLILHARPRDGHILEIVIENNGASIPAERLAELQRELASAPFKDDILGDMPHVDIESNPLTESSGQAAESANYSVKLAQAGAEPKIGLNNVLARLRMIYGEAAQLHVENKTEMGVKITLILKRLHEKGGNINEGFDR</sequence>
<evidence type="ECO:0000256" key="10">
    <source>
        <dbReference type="ARBA" id="ARBA00023012"/>
    </source>
</evidence>
<evidence type="ECO:0000256" key="1">
    <source>
        <dbReference type="ARBA" id="ARBA00004651"/>
    </source>
</evidence>
<evidence type="ECO:0000256" key="8">
    <source>
        <dbReference type="ARBA" id="ARBA00022840"/>
    </source>
</evidence>
<keyword evidence="15" id="KW-1185">Reference proteome</keyword>
<evidence type="ECO:0000256" key="9">
    <source>
        <dbReference type="ARBA" id="ARBA00022989"/>
    </source>
</evidence>
<dbReference type="Pfam" id="PF00672">
    <property type="entry name" value="HAMP"/>
    <property type="match status" value="1"/>
</dbReference>
<comment type="caution">
    <text evidence="14">The sequence shown here is derived from an EMBL/GenBank/DDBJ whole genome shotgun (WGS) entry which is preliminary data.</text>
</comment>
<evidence type="ECO:0000313" key="14">
    <source>
        <dbReference type="EMBL" id="MBB3152652.1"/>
    </source>
</evidence>
<dbReference type="EMBL" id="JACHXW010000007">
    <property type="protein sequence ID" value="MBB3152652.1"/>
    <property type="molecule type" value="Genomic_DNA"/>
</dbReference>
<evidence type="ECO:0000256" key="7">
    <source>
        <dbReference type="ARBA" id="ARBA00022777"/>
    </source>
</evidence>
<dbReference type="GO" id="GO:0005886">
    <property type="term" value="C:plasma membrane"/>
    <property type="evidence" value="ECO:0007669"/>
    <property type="project" value="UniProtKB-SubCell"/>
</dbReference>
<keyword evidence="11 12" id="KW-0472">Membrane</keyword>
<dbReference type="PANTHER" id="PTHR34220:SF11">
    <property type="entry name" value="SENSOR PROTEIN KINASE HPTS"/>
    <property type="match status" value="1"/>
</dbReference>
<evidence type="ECO:0000256" key="2">
    <source>
        <dbReference type="ARBA" id="ARBA00022475"/>
    </source>
</evidence>
<dbReference type="SUPFAM" id="SSF55874">
    <property type="entry name" value="ATPase domain of HSP90 chaperone/DNA topoisomerase II/histidine kinase"/>
    <property type="match status" value="1"/>
</dbReference>
<dbReference type="SUPFAM" id="SSF158472">
    <property type="entry name" value="HAMP domain-like"/>
    <property type="match status" value="1"/>
</dbReference>
<dbReference type="GO" id="GO:0000155">
    <property type="term" value="F:phosphorelay sensor kinase activity"/>
    <property type="evidence" value="ECO:0007669"/>
    <property type="project" value="InterPro"/>
</dbReference>
<keyword evidence="9 12" id="KW-1133">Transmembrane helix</keyword>